<dbReference type="AlphaFoldDB" id="A0A0E9SYV2"/>
<sequence>MFRMGNLNAQVLTGTLHTDGFNLFCTTDHIIMHL</sequence>
<reference evidence="1" key="1">
    <citation type="submission" date="2014-11" db="EMBL/GenBank/DDBJ databases">
        <authorList>
            <person name="Amaro Gonzalez C."/>
        </authorList>
    </citation>
    <scope>NUCLEOTIDE SEQUENCE</scope>
</reference>
<accession>A0A0E9SYV2</accession>
<evidence type="ECO:0000313" key="1">
    <source>
        <dbReference type="EMBL" id="JAH46432.1"/>
    </source>
</evidence>
<protein>
    <submittedName>
        <fullName evidence="1">Uncharacterized protein</fullName>
    </submittedName>
</protein>
<dbReference type="EMBL" id="GBXM01062145">
    <property type="protein sequence ID" value="JAH46432.1"/>
    <property type="molecule type" value="Transcribed_RNA"/>
</dbReference>
<reference evidence="1" key="2">
    <citation type="journal article" date="2015" name="Fish Shellfish Immunol.">
        <title>Early steps in the European eel (Anguilla anguilla)-Vibrio vulnificus interaction in the gills: Role of the RtxA13 toxin.</title>
        <authorList>
            <person name="Callol A."/>
            <person name="Pajuelo D."/>
            <person name="Ebbesson L."/>
            <person name="Teles M."/>
            <person name="MacKenzie S."/>
            <person name="Amaro C."/>
        </authorList>
    </citation>
    <scope>NUCLEOTIDE SEQUENCE</scope>
</reference>
<proteinExistence type="predicted"/>
<organism evidence="1">
    <name type="scientific">Anguilla anguilla</name>
    <name type="common">European freshwater eel</name>
    <name type="synonym">Muraena anguilla</name>
    <dbReference type="NCBI Taxonomy" id="7936"/>
    <lineage>
        <taxon>Eukaryota</taxon>
        <taxon>Metazoa</taxon>
        <taxon>Chordata</taxon>
        <taxon>Craniata</taxon>
        <taxon>Vertebrata</taxon>
        <taxon>Euteleostomi</taxon>
        <taxon>Actinopterygii</taxon>
        <taxon>Neopterygii</taxon>
        <taxon>Teleostei</taxon>
        <taxon>Anguilliformes</taxon>
        <taxon>Anguillidae</taxon>
        <taxon>Anguilla</taxon>
    </lineage>
</organism>
<name>A0A0E9SYV2_ANGAN</name>